<evidence type="ECO:0000313" key="1">
    <source>
        <dbReference type="EMBL" id="MBB4045208.1"/>
    </source>
</evidence>
<comment type="caution">
    <text evidence="1">The sequence shown here is derived from an EMBL/GenBank/DDBJ whole genome shotgun (WGS) entry which is preliminary data.</text>
</comment>
<proteinExistence type="predicted"/>
<organism evidence="1 2">
    <name type="scientific">Bacteroides reticulotermitis</name>
    <dbReference type="NCBI Taxonomy" id="1133319"/>
    <lineage>
        <taxon>Bacteria</taxon>
        <taxon>Pseudomonadati</taxon>
        <taxon>Bacteroidota</taxon>
        <taxon>Bacteroidia</taxon>
        <taxon>Bacteroidales</taxon>
        <taxon>Bacteroidaceae</taxon>
        <taxon>Bacteroides</taxon>
    </lineage>
</organism>
<reference evidence="1" key="1">
    <citation type="submission" date="2020-08" db="EMBL/GenBank/DDBJ databases">
        <title>Genomic Encyclopedia of Type Strains, Phase IV (KMG-IV): sequencing the most valuable type-strain genomes for metagenomic binning, comparative biology and taxonomic classification.</title>
        <authorList>
            <person name="Goeker M."/>
        </authorList>
    </citation>
    <scope>NUCLEOTIDE SEQUENCE [LARGE SCALE GENOMIC DNA]</scope>
    <source>
        <strain evidence="1">DSM 105720</strain>
    </source>
</reference>
<dbReference type="AlphaFoldDB" id="A0A840D448"/>
<accession>A0A840D448</accession>
<dbReference type="Proteomes" id="UP000560658">
    <property type="component" value="Unassembled WGS sequence"/>
</dbReference>
<keyword evidence="2" id="KW-1185">Reference proteome</keyword>
<gene>
    <name evidence="1" type="ORF">GGR06_003019</name>
</gene>
<evidence type="ECO:0000313" key="2">
    <source>
        <dbReference type="Proteomes" id="UP000560658"/>
    </source>
</evidence>
<sequence length="36" mass="4060">MGMATPIYNEKLTRGQNHLIVQQRIQAQGVAYSITK</sequence>
<protein>
    <submittedName>
        <fullName evidence="1">Uncharacterized protein</fullName>
    </submittedName>
</protein>
<dbReference type="EMBL" id="JACIER010000013">
    <property type="protein sequence ID" value="MBB4045208.1"/>
    <property type="molecule type" value="Genomic_DNA"/>
</dbReference>
<name>A0A840D448_9BACE</name>